<feature type="region of interest" description="Disordered" evidence="1">
    <location>
        <begin position="644"/>
        <end position="1106"/>
    </location>
</feature>
<protein>
    <submittedName>
        <fullName evidence="2">Uncharacterized protein</fullName>
    </submittedName>
</protein>
<keyword evidence="3" id="KW-1185">Reference proteome</keyword>
<dbReference type="OrthoDB" id="3536888at2759"/>
<feature type="region of interest" description="Disordered" evidence="1">
    <location>
        <begin position="467"/>
        <end position="498"/>
    </location>
</feature>
<reference evidence="2 3" key="1">
    <citation type="submission" date="2016-04" db="EMBL/GenBank/DDBJ databases">
        <title>A degradative enzymes factory behind the ericoid mycorrhizal symbiosis.</title>
        <authorList>
            <consortium name="DOE Joint Genome Institute"/>
            <person name="Martino E."/>
            <person name="Morin E."/>
            <person name="Grelet G."/>
            <person name="Kuo A."/>
            <person name="Kohler A."/>
            <person name="Daghino S."/>
            <person name="Barry K."/>
            <person name="Choi C."/>
            <person name="Cichocki N."/>
            <person name="Clum A."/>
            <person name="Copeland A."/>
            <person name="Hainaut M."/>
            <person name="Haridas S."/>
            <person name="Labutti K."/>
            <person name="Lindquist E."/>
            <person name="Lipzen A."/>
            <person name="Khouja H.-R."/>
            <person name="Murat C."/>
            <person name="Ohm R."/>
            <person name="Olson A."/>
            <person name="Spatafora J."/>
            <person name="Veneault-Fourrey C."/>
            <person name="Henrissat B."/>
            <person name="Grigoriev I."/>
            <person name="Martin F."/>
            <person name="Perotto S."/>
        </authorList>
    </citation>
    <scope>NUCLEOTIDE SEQUENCE [LARGE SCALE GENOMIC DNA]</scope>
    <source>
        <strain evidence="2 3">E</strain>
    </source>
</reference>
<dbReference type="EMBL" id="KZ613786">
    <property type="protein sequence ID" value="PMD61685.1"/>
    <property type="molecule type" value="Genomic_DNA"/>
</dbReference>
<accession>A0A2J6TF77</accession>
<feature type="compositionally biased region" description="Polar residues" evidence="1">
    <location>
        <begin position="1047"/>
        <end position="1059"/>
    </location>
</feature>
<evidence type="ECO:0000313" key="3">
    <source>
        <dbReference type="Proteomes" id="UP000235371"/>
    </source>
</evidence>
<dbReference type="GeneID" id="36591026"/>
<feature type="compositionally biased region" description="Basic residues" evidence="1">
    <location>
        <begin position="79"/>
        <end position="89"/>
    </location>
</feature>
<sequence length="1158" mass="124523">MVGVKTWEDEQINLILTCKEQGKTVSQIIDLLKARWPRKVVKESGVRYVMTNYKEGPRAQTMAGGSKPRSPQNGAGRASQKRPHPKSKQPKLTSNWAAPQAAANFRSRISRSRSPSPPPSPLFDPMDEFALAAHMREISGGPITASLDTPQPLNVLNTGVHSRTKLLAHAQQAKHARERGQEIPASSPGAKSIMVSPSPQPPATVPQAHATIQGEFQPQDMHRTMSMPQNFQYNPQGHMGPQNMPMDGQHYHHIGPIANGLPATAGLGGRNAQFRSSPQHMASYHGQFGGVGPNGGAGMGFNTIPGMNFGPPFGYTPQAGMPPPSMPQQMYHQGGPLNYAPTGGFAPMMPPNMPFHPQMNAGQVTNPVSNSQYRHGPSRTQRPVSRMTNIDPQLFDATTFVDMQPIDQQAAMAFNFSRPPTRNGAIATPQTNHVQQFMAQQARNGAHFAPGVNLPSNLATQGNGNWPIPAATQPNPTRQSMAQQGQVRPTSTPQVSHSGNLMAQETQNGPTATSQPNNILQSIARNGAAATSRVNHPANSEIQGARIGTSLQTNPSGSPAAHEAHKKVIVTFTEPVFDKPFTFPTSSEGWNTVITEDMMRELQKKGKNSPSPADLGFRVLNGKFELHFVRPVFRQGWNFWKGNPQASGIPNNEARFSPPAAQMDLDPPASSEQSGVIESSQNPSSSGPTRQATQPATERQAPVTGPTQGKPNQNPKTPPMKGPDSLANHVTPSISPLTLASSPDASISVQRPVLGAGRTTGLATQKTPNLSKQPLESHSQTSHNRPTGKRAAPTAKQEVSPSKRRKPSAESSSIASGPAGEFPTITKGGFDGRLEFASPSYPSAVPEEFAEKVAGLPTPQPTQNPPSGHYKSRRESQFSAPSQSFDPRPSQAIKDSELFNSPQRQYSSRVRESMKQQLANVQDSGLAKPTNEGRSTVGTCSDVPTLPQIHHNHLPDGLPAPEQTQQQEQSQRSANAENSQQQQEYRHPSDLLDGGVADTELQQQEDYGFDSFVNDNSDLTGILAMDNDPSFDPVPTAPHIDDDSPEQDPNTGSSSDSNPAPSPHTPAQAAVDAQAESERLAYEQDPTDLGPYGDDNWGDNQYDGPWEQATNAVLDDDPFSLENIFATGGDYSDIVDVGGGNDPAKPQGLMAEFGKFIH</sequence>
<dbReference type="Proteomes" id="UP000235371">
    <property type="component" value="Unassembled WGS sequence"/>
</dbReference>
<feature type="region of interest" description="Disordered" evidence="1">
    <location>
        <begin position="57"/>
        <end position="125"/>
    </location>
</feature>
<feature type="compositionally biased region" description="Polar residues" evidence="1">
    <location>
        <begin position="972"/>
        <end position="983"/>
    </location>
</feature>
<proteinExistence type="predicted"/>
<feature type="compositionally biased region" description="Low complexity" evidence="1">
    <location>
        <begin position="962"/>
        <end position="971"/>
    </location>
</feature>
<organism evidence="2 3">
    <name type="scientific">Hyaloscypha bicolor E</name>
    <dbReference type="NCBI Taxonomy" id="1095630"/>
    <lineage>
        <taxon>Eukaryota</taxon>
        <taxon>Fungi</taxon>
        <taxon>Dikarya</taxon>
        <taxon>Ascomycota</taxon>
        <taxon>Pezizomycotina</taxon>
        <taxon>Leotiomycetes</taxon>
        <taxon>Helotiales</taxon>
        <taxon>Hyaloscyphaceae</taxon>
        <taxon>Hyaloscypha</taxon>
        <taxon>Hyaloscypha bicolor</taxon>
    </lineage>
</organism>
<evidence type="ECO:0000256" key="1">
    <source>
        <dbReference type="SAM" id="MobiDB-lite"/>
    </source>
</evidence>
<feature type="compositionally biased region" description="Polar residues" evidence="1">
    <location>
        <begin position="670"/>
        <end position="697"/>
    </location>
</feature>
<feature type="compositionally biased region" description="Polar residues" evidence="1">
    <location>
        <begin position="898"/>
        <end position="908"/>
    </location>
</feature>
<gene>
    <name evidence="2" type="ORF">K444DRAFT_628700</name>
</gene>
<feature type="compositionally biased region" description="Polar residues" evidence="1">
    <location>
        <begin position="472"/>
        <end position="498"/>
    </location>
</feature>
<feature type="compositionally biased region" description="Polar residues" evidence="1">
    <location>
        <begin position="705"/>
        <end position="715"/>
    </location>
</feature>
<name>A0A2J6TF77_9HELO</name>
<feature type="compositionally biased region" description="Polar residues" evidence="1">
    <location>
        <begin position="761"/>
        <end position="785"/>
    </location>
</feature>
<feature type="compositionally biased region" description="Polar residues" evidence="1">
    <location>
        <begin position="728"/>
        <end position="749"/>
    </location>
</feature>
<dbReference type="RefSeq" id="XP_024738589.1">
    <property type="nucleotide sequence ID" value="XM_024882949.1"/>
</dbReference>
<dbReference type="AlphaFoldDB" id="A0A2J6TF77"/>
<dbReference type="InParanoid" id="A0A2J6TF77"/>
<feature type="region of interest" description="Disordered" evidence="1">
    <location>
        <begin position="177"/>
        <end position="207"/>
    </location>
</feature>
<evidence type="ECO:0000313" key="2">
    <source>
        <dbReference type="EMBL" id="PMD61685.1"/>
    </source>
</evidence>